<dbReference type="PANTHER" id="PTHR22602:SF0">
    <property type="entry name" value="TRANSFERASE CAF17, MITOCHONDRIAL-RELATED"/>
    <property type="match status" value="1"/>
</dbReference>
<dbReference type="Gene3D" id="3.30.70.1630">
    <property type="match status" value="1"/>
</dbReference>
<organism evidence="2 3">
    <name type="scientific">Azospira oryzae</name>
    <dbReference type="NCBI Taxonomy" id="146939"/>
    <lineage>
        <taxon>Bacteria</taxon>
        <taxon>Pseudomonadati</taxon>
        <taxon>Pseudomonadota</taxon>
        <taxon>Betaproteobacteria</taxon>
        <taxon>Rhodocyclales</taxon>
        <taxon>Rhodocyclaceae</taxon>
        <taxon>Azospira</taxon>
    </lineage>
</organism>
<dbReference type="InterPro" id="IPR017703">
    <property type="entry name" value="YgfZ/GCV_T_CS"/>
</dbReference>
<dbReference type="Proteomes" id="UP000292136">
    <property type="component" value="Unassembled WGS sequence"/>
</dbReference>
<dbReference type="InterPro" id="IPR029043">
    <property type="entry name" value="GcvT/YgfZ_C"/>
</dbReference>
<keyword evidence="3" id="KW-1185">Reference proteome</keyword>
<reference evidence="2 3" key="1">
    <citation type="submission" date="2019-02" db="EMBL/GenBank/DDBJ databases">
        <title>Genomic Encyclopedia of Type Strains, Phase IV (KMG-IV): sequencing the most valuable type-strain genomes for metagenomic binning, comparative biology and taxonomic classification.</title>
        <authorList>
            <person name="Goeker M."/>
        </authorList>
    </citation>
    <scope>NUCLEOTIDE SEQUENCE [LARGE SCALE GENOMIC DNA]</scope>
    <source>
        <strain evidence="2 3">DSM 21223</strain>
    </source>
</reference>
<dbReference type="InterPro" id="IPR045179">
    <property type="entry name" value="YgfZ/GcvT"/>
</dbReference>
<feature type="domain" description="GCVT N-terminal" evidence="1">
    <location>
        <begin position="28"/>
        <end position="237"/>
    </location>
</feature>
<evidence type="ECO:0000259" key="1">
    <source>
        <dbReference type="Pfam" id="PF01571"/>
    </source>
</evidence>
<dbReference type="RefSeq" id="WP_130458531.1">
    <property type="nucleotide sequence ID" value="NZ_SHKM01000001.1"/>
</dbReference>
<dbReference type="InterPro" id="IPR006222">
    <property type="entry name" value="GCVT_N"/>
</dbReference>
<dbReference type="NCBIfam" id="TIGR03317">
    <property type="entry name" value="ygfZ_signature"/>
    <property type="match status" value="1"/>
</dbReference>
<comment type="caution">
    <text evidence="2">The sequence shown here is derived from an EMBL/GenBank/DDBJ whole genome shotgun (WGS) entry which is preliminary data.</text>
</comment>
<dbReference type="SUPFAM" id="SSF103025">
    <property type="entry name" value="Folate-binding domain"/>
    <property type="match status" value="1"/>
</dbReference>
<dbReference type="Pfam" id="PF01571">
    <property type="entry name" value="GCV_T"/>
    <property type="match status" value="1"/>
</dbReference>
<dbReference type="PIRSF" id="PIRSF006487">
    <property type="entry name" value="GcvT"/>
    <property type="match status" value="1"/>
</dbReference>
<name>A0ABY0IQQ4_9RHOO</name>
<evidence type="ECO:0000313" key="2">
    <source>
        <dbReference type="EMBL" id="RZT89904.1"/>
    </source>
</evidence>
<gene>
    <name evidence="2" type="ORF">EV678_0705</name>
</gene>
<dbReference type="EMBL" id="SHKM01000001">
    <property type="protein sequence ID" value="RZT89904.1"/>
    <property type="molecule type" value="Genomic_DNA"/>
</dbReference>
<dbReference type="PANTHER" id="PTHR22602">
    <property type="entry name" value="TRANSFERASE CAF17, MITOCHONDRIAL-RELATED"/>
    <property type="match status" value="1"/>
</dbReference>
<protein>
    <recommendedName>
        <fullName evidence="1">GCVT N-terminal domain-containing protein</fullName>
    </recommendedName>
</protein>
<dbReference type="Gene3D" id="3.30.70.1400">
    <property type="entry name" value="Aminomethyltransferase beta-barrel domains"/>
    <property type="match status" value="1"/>
</dbReference>
<proteinExistence type="predicted"/>
<dbReference type="Gene3D" id="2.40.30.160">
    <property type="match status" value="1"/>
</dbReference>
<accession>A0ABY0IQQ4</accession>
<dbReference type="SUPFAM" id="SSF101790">
    <property type="entry name" value="Aminomethyltransferase beta-barrel domain"/>
    <property type="match status" value="1"/>
</dbReference>
<evidence type="ECO:0000313" key="3">
    <source>
        <dbReference type="Proteomes" id="UP000292136"/>
    </source>
</evidence>
<sequence length="339" mass="35459">MNALWKTTLETAGAKFDADLVTDFGDAAGERQAALNGPVLAPLSHLGLIAVGGEDAKSFLHNQVTSDVNHLKAEAAQHSAWCTAKGRMLASFLLWKEGDAYQVQLAAELQPAIQKRLQMFVLRAKVQITSRSDEVALIGLAGPGSAALLAQAGLPVPAQPLEAQEAPAGKVIRLEGNERFEIAVAVAAAPSLWAALAAGARPVGTPVWQWLQIQAGIPHISGPTQEAFVPQMANFERIGGVSFHKGCYPGQEIVARTQYLGKVKRSLFRARVAATVKAGDALFSTLADENHGGTVVNGAPAADGSWELLAVIPENCASGGPVHAGGPDGPVLELLPLPY</sequence>